<feature type="active site" description="Nucleophile" evidence="7">
    <location>
        <position position="107"/>
    </location>
</feature>
<dbReference type="PANTHER" id="PTHR10381">
    <property type="entry name" value="ATP-DEPENDENT CLP PROTEASE PROTEOLYTIC SUBUNIT"/>
    <property type="match status" value="1"/>
</dbReference>
<dbReference type="EMBL" id="CP011213">
    <property type="protein sequence ID" value="AKM81972.1"/>
    <property type="molecule type" value="Genomic_DNA"/>
</dbReference>
<dbReference type="AlphaFoldDB" id="A0A0G4B4P5"/>
<accession>A0A0G4B4P5</accession>
<keyword evidence="3 7" id="KW-0645">Protease</keyword>
<keyword evidence="4 7" id="KW-0378">Hydrolase</keyword>
<comment type="similarity">
    <text evidence="1 7 9">Belongs to the peptidase S14 family.</text>
</comment>
<dbReference type="Gene3D" id="3.90.226.10">
    <property type="entry name" value="2-enoyl-CoA Hydratase, Chain A, domain 1"/>
    <property type="match status" value="1"/>
</dbReference>
<dbReference type="STRING" id="1618337.UT28_C0001G0161"/>
<comment type="function">
    <text evidence="7">Cleaves peptides in various proteins in a process that requires ATP hydrolysis. Has a chymotrypsin-like activity. Plays a major role in the degradation of misfolded proteins.</text>
</comment>
<comment type="subunit">
    <text evidence="7">Fourteen ClpP subunits assemble into 2 heptameric rings which stack back to back to give a disk-like structure with a central cavity, resembling the structure of eukaryotic proteasomes.</text>
</comment>
<gene>
    <name evidence="7" type="primary">clpP</name>
    <name evidence="10" type="ORF">UT28_C0001G0161</name>
</gene>
<dbReference type="EC" id="3.4.21.92" evidence="7"/>
<dbReference type="InterPro" id="IPR018215">
    <property type="entry name" value="ClpP_Ser_AS"/>
</dbReference>
<evidence type="ECO:0000256" key="7">
    <source>
        <dbReference type="HAMAP-Rule" id="MF_00444"/>
    </source>
</evidence>
<evidence type="ECO:0000256" key="9">
    <source>
        <dbReference type="RuleBase" id="RU003567"/>
    </source>
</evidence>
<proteinExistence type="inferred from homology"/>
<keyword evidence="2 7" id="KW-0963">Cytoplasm</keyword>
<dbReference type="GO" id="GO:0006515">
    <property type="term" value="P:protein quality control for misfolded or incompletely synthesized proteins"/>
    <property type="evidence" value="ECO:0007669"/>
    <property type="project" value="TreeGrafter"/>
</dbReference>
<dbReference type="InterPro" id="IPR023562">
    <property type="entry name" value="ClpP/TepA"/>
</dbReference>
<dbReference type="Proteomes" id="UP000035648">
    <property type="component" value="Chromosome"/>
</dbReference>
<sequence length="201" mass="22114">MNKNQEIRSQYLIPTVLEKSQFGERAYDIYSRLLKDRIIFLGGPIDDQVANLIMAQLLFLDSEDPKKDISIYINSPGGVVTAGMAIYDTIQYVQADVATICIGQAASAAAVLLAAGAKGKRFALPNSRIMIHQVMGGAEGQATDIEIQTKEILRIKKAINEVLAKHTGQPVEKIEKDSDRDFFMSAPDALKYGLIDKVIKK</sequence>
<dbReference type="GO" id="GO:0004252">
    <property type="term" value="F:serine-type endopeptidase activity"/>
    <property type="evidence" value="ECO:0007669"/>
    <property type="project" value="UniProtKB-UniRule"/>
</dbReference>
<reference evidence="10 11" key="1">
    <citation type="journal article" date="2015" name="Nature">
        <title>rRNA introns, odd ribosomes, and small enigmatic genomes across a large radiation of phyla.</title>
        <authorList>
            <person name="Brown C.T."/>
            <person name="Hug L.A."/>
            <person name="Thomas B.C."/>
            <person name="Sharon I."/>
            <person name="Castelle C.J."/>
            <person name="Singh A."/>
            <person name="Wilkins M.J."/>
            <person name="Williams K.H."/>
            <person name="Banfield J.F."/>
        </authorList>
    </citation>
    <scope>NUCLEOTIDE SEQUENCE [LARGE SCALE GENOMIC DNA]</scope>
</reference>
<evidence type="ECO:0000256" key="4">
    <source>
        <dbReference type="ARBA" id="ARBA00022801"/>
    </source>
</evidence>
<dbReference type="GO" id="GO:0051117">
    <property type="term" value="F:ATPase binding"/>
    <property type="evidence" value="ECO:0007669"/>
    <property type="project" value="TreeGrafter"/>
</dbReference>
<evidence type="ECO:0000256" key="8">
    <source>
        <dbReference type="PROSITE-ProRule" id="PRU10085"/>
    </source>
</evidence>
<organism evidence="10 11">
    <name type="scientific">Berkelbacteria bacterium GW2011_GWE1_39_12</name>
    <dbReference type="NCBI Taxonomy" id="1618337"/>
    <lineage>
        <taxon>Bacteria</taxon>
        <taxon>Candidatus Berkelbacteria</taxon>
    </lineage>
</organism>
<name>A0A0G4B4P5_9BACT</name>
<dbReference type="Pfam" id="PF00574">
    <property type="entry name" value="CLP_protease"/>
    <property type="match status" value="1"/>
</dbReference>
<evidence type="ECO:0000256" key="3">
    <source>
        <dbReference type="ARBA" id="ARBA00022670"/>
    </source>
</evidence>
<dbReference type="InterPro" id="IPR029045">
    <property type="entry name" value="ClpP/crotonase-like_dom_sf"/>
</dbReference>
<keyword evidence="5 7" id="KW-0720">Serine protease</keyword>
<evidence type="ECO:0000256" key="2">
    <source>
        <dbReference type="ARBA" id="ARBA00022490"/>
    </source>
</evidence>
<dbReference type="GO" id="GO:0004176">
    <property type="term" value="F:ATP-dependent peptidase activity"/>
    <property type="evidence" value="ECO:0007669"/>
    <property type="project" value="InterPro"/>
</dbReference>
<dbReference type="InterPro" id="IPR001907">
    <property type="entry name" value="ClpP"/>
</dbReference>
<dbReference type="FunFam" id="3.90.226.10:FF:000001">
    <property type="entry name" value="ATP-dependent Clp protease proteolytic subunit"/>
    <property type="match status" value="1"/>
</dbReference>
<dbReference type="SUPFAM" id="SSF52096">
    <property type="entry name" value="ClpP/crotonase"/>
    <property type="match status" value="1"/>
</dbReference>
<dbReference type="PATRIC" id="fig|1618337.4.peg.158"/>
<evidence type="ECO:0000313" key="10">
    <source>
        <dbReference type="EMBL" id="AKM81972.1"/>
    </source>
</evidence>
<feature type="active site" evidence="8">
    <location>
        <position position="107"/>
    </location>
</feature>
<dbReference type="NCBIfam" id="TIGR00493">
    <property type="entry name" value="clpP"/>
    <property type="match status" value="1"/>
</dbReference>
<dbReference type="HAMAP" id="MF_00444">
    <property type="entry name" value="ClpP"/>
    <property type="match status" value="1"/>
</dbReference>
<comment type="subcellular location">
    <subcellularLocation>
        <location evidence="7">Cytoplasm</location>
    </subcellularLocation>
</comment>
<dbReference type="PRINTS" id="PR00127">
    <property type="entry name" value="CLPPROTEASEP"/>
</dbReference>
<dbReference type="PROSITE" id="PS00381">
    <property type="entry name" value="CLP_PROTEASE_SER"/>
    <property type="match status" value="1"/>
</dbReference>
<dbReference type="KEGG" id="bbgw:UT28_C0001G0161"/>
<dbReference type="NCBIfam" id="NF009205">
    <property type="entry name" value="PRK12553.1"/>
    <property type="match status" value="1"/>
</dbReference>
<evidence type="ECO:0000313" key="11">
    <source>
        <dbReference type="Proteomes" id="UP000035648"/>
    </source>
</evidence>
<dbReference type="PANTHER" id="PTHR10381:SF70">
    <property type="entry name" value="ATP-DEPENDENT CLP PROTEASE PROTEOLYTIC SUBUNIT"/>
    <property type="match status" value="1"/>
</dbReference>
<feature type="active site" evidence="7">
    <location>
        <position position="132"/>
    </location>
</feature>
<evidence type="ECO:0000256" key="6">
    <source>
        <dbReference type="ARBA" id="ARBA00034021"/>
    </source>
</evidence>
<dbReference type="GO" id="GO:0005737">
    <property type="term" value="C:cytoplasm"/>
    <property type="evidence" value="ECO:0007669"/>
    <property type="project" value="UniProtKB-SubCell"/>
</dbReference>
<dbReference type="NCBIfam" id="NF001368">
    <property type="entry name" value="PRK00277.1"/>
    <property type="match status" value="1"/>
</dbReference>
<dbReference type="GO" id="GO:0009368">
    <property type="term" value="C:endopeptidase Clp complex"/>
    <property type="evidence" value="ECO:0007669"/>
    <property type="project" value="TreeGrafter"/>
</dbReference>
<evidence type="ECO:0000256" key="5">
    <source>
        <dbReference type="ARBA" id="ARBA00022825"/>
    </source>
</evidence>
<evidence type="ECO:0000256" key="1">
    <source>
        <dbReference type="ARBA" id="ARBA00007039"/>
    </source>
</evidence>
<protein>
    <recommendedName>
        <fullName evidence="7 9">ATP-dependent Clp protease proteolytic subunit</fullName>
        <ecNumber evidence="7">3.4.21.92</ecNumber>
    </recommendedName>
    <alternativeName>
        <fullName evidence="7">Endopeptidase Clp</fullName>
    </alternativeName>
</protein>
<dbReference type="CDD" id="cd07017">
    <property type="entry name" value="S14_ClpP_2"/>
    <property type="match status" value="1"/>
</dbReference>
<comment type="catalytic activity">
    <reaction evidence="6 7 8">
        <text>Hydrolysis of proteins to small peptides in the presence of ATP and magnesium. alpha-casein is the usual test substrate. In the absence of ATP, only oligopeptides shorter than five residues are hydrolyzed (such as succinyl-Leu-Tyr-|-NHMec, and Leu-Tyr-Leu-|-Tyr-Trp, in which cleavage of the -Tyr-|-Leu- and -Tyr-|-Trp bonds also occurs).</text>
        <dbReference type="EC" id="3.4.21.92"/>
    </reaction>
</comment>